<dbReference type="KEGG" id="pog:Pogu_1274"/>
<protein>
    <submittedName>
        <fullName evidence="3">GTP:adenosylcobinamide-phosphate guanylyltransferase</fullName>
    </submittedName>
</protein>
<keyword evidence="3" id="KW-0548">Nucleotidyltransferase</keyword>
<dbReference type="EMBL" id="CP003316">
    <property type="protein sequence ID" value="AFA39301.1"/>
    <property type="molecule type" value="Genomic_DNA"/>
</dbReference>
<dbReference type="HOGENOM" id="CLU_989079_0_0_2"/>
<dbReference type="InterPro" id="IPR025877">
    <property type="entry name" value="MobA-like_NTP_Trfase"/>
</dbReference>
<keyword evidence="4" id="KW-1185">Reference proteome</keyword>
<dbReference type="SUPFAM" id="SSF53448">
    <property type="entry name" value="Nucleotide-diphospho-sugar transferases"/>
    <property type="match status" value="1"/>
</dbReference>
<dbReference type="STRING" id="698757.Pogu_1274"/>
<reference evidence="3 4" key="1">
    <citation type="journal article" date="2012" name="Stand. Genomic Sci.">
        <title>Complete genome sequence of Pyrobaculum oguniense.</title>
        <authorList>
            <person name="Bernick D.L."/>
            <person name="Karplus K."/>
            <person name="Lui L.M."/>
            <person name="Coker J.K."/>
            <person name="Murphy J.N."/>
            <person name="Chan P.P."/>
            <person name="Cozen A.E."/>
            <person name="Lowe T.M."/>
        </authorList>
    </citation>
    <scope>NUCLEOTIDE SEQUENCE [LARGE SCALE GENOMIC DNA]</scope>
    <source>
        <strain evidence="3 4">TE7</strain>
    </source>
</reference>
<gene>
    <name evidence="3" type="ordered locus">Pogu_1274</name>
</gene>
<name>H6QAA0_PYROT</name>
<dbReference type="Pfam" id="PF12804">
    <property type="entry name" value="NTP_transf_3"/>
    <property type="match status" value="1"/>
</dbReference>
<accession>H6QAA0</accession>
<dbReference type="AlphaFoldDB" id="H6QAA0"/>
<sequence>MGGLTAVIMAGGRGRRAGDPEKCLWPLCGVPLLFRVAGALAQVADKIVVLTTPTHRRVAKYAAEWGLEVAYTPGVGYERDFIYATRYAPAVVAACDLANLTPGHVEKLLAHEVFATAVSQGGYPGLSYLPTPRLDRWVDVDVGAVVDVDTPEDLERAKEDCPVAYPLYVPTSKLRPHEEVLEERTYQRVRPIAVDYKSGIILDGHHRFAFLKKLEVAPILLFDYDVVDVNVDKKTVIEAAETGRLMPPKTTWHTYKGRHVSQIPTVEVPVDYLAKLRSRFR</sequence>
<evidence type="ECO:0000313" key="3">
    <source>
        <dbReference type="EMBL" id="AFA39301.1"/>
    </source>
</evidence>
<organism evidence="3 4">
    <name type="scientific">Pyrobaculum oguniense (strain DSM 13380 / JCM 10595 / TE7)</name>
    <dbReference type="NCBI Taxonomy" id="698757"/>
    <lineage>
        <taxon>Archaea</taxon>
        <taxon>Thermoproteota</taxon>
        <taxon>Thermoprotei</taxon>
        <taxon>Thermoproteales</taxon>
        <taxon>Thermoproteaceae</taxon>
        <taxon>Pyrobaculum</taxon>
    </lineage>
</organism>
<dbReference type="GO" id="GO:0016779">
    <property type="term" value="F:nucleotidyltransferase activity"/>
    <property type="evidence" value="ECO:0007669"/>
    <property type="project" value="UniProtKB-KW"/>
</dbReference>
<evidence type="ECO:0000259" key="2">
    <source>
        <dbReference type="Pfam" id="PF12804"/>
    </source>
</evidence>
<dbReference type="SUPFAM" id="SSF110849">
    <property type="entry name" value="ParB/Sulfiredoxin"/>
    <property type="match status" value="1"/>
</dbReference>
<evidence type="ECO:0000313" key="4">
    <source>
        <dbReference type="Proteomes" id="UP000009062"/>
    </source>
</evidence>
<dbReference type="PANTHER" id="PTHR19136:SF86">
    <property type="entry name" value="ADENOSYLCOBINAMIDE-PHOSPHATE GUANYLYLTRANSFERASE"/>
    <property type="match status" value="1"/>
</dbReference>
<keyword evidence="1" id="KW-0808">Transferase</keyword>
<dbReference type="Gene3D" id="3.90.1530.10">
    <property type="entry name" value="Conserved hypothetical protein from pyrococcus furiosus pfu- 392566-001, ParB domain"/>
    <property type="match status" value="1"/>
</dbReference>
<dbReference type="Gene3D" id="3.90.550.10">
    <property type="entry name" value="Spore Coat Polysaccharide Biosynthesis Protein SpsA, Chain A"/>
    <property type="match status" value="1"/>
</dbReference>
<dbReference type="InterPro" id="IPR029044">
    <property type="entry name" value="Nucleotide-diphossugar_trans"/>
</dbReference>
<dbReference type="PANTHER" id="PTHR19136">
    <property type="entry name" value="MOLYBDENUM COFACTOR GUANYLYLTRANSFERASE"/>
    <property type="match status" value="1"/>
</dbReference>
<evidence type="ECO:0000256" key="1">
    <source>
        <dbReference type="ARBA" id="ARBA00022679"/>
    </source>
</evidence>
<proteinExistence type="predicted"/>
<dbReference type="eggNOG" id="arCOG01871">
    <property type="taxonomic scope" value="Archaea"/>
</dbReference>
<dbReference type="InterPro" id="IPR036086">
    <property type="entry name" value="ParB/Sulfiredoxin_sf"/>
</dbReference>
<dbReference type="Proteomes" id="UP000009062">
    <property type="component" value="Chromosome"/>
</dbReference>
<feature type="domain" description="MobA-like NTP transferase" evidence="2">
    <location>
        <begin position="6"/>
        <end position="123"/>
    </location>
</feature>